<evidence type="ECO:0000256" key="3">
    <source>
        <dbReference type="ARBA" id="ARBA00022723"/>
    </source>
</evidence>
<dbReference type="EC" id="3.1.3.1" evidence="2 10"/>
<keyword evidence="4 10" id="KW-0378">Hydrolase</keyword>
<evidence type="ECO:0000313" key="12">
    <source>
        <dbReference type="Proteomes" id="UP001233999"/>
    </source>
</evidence>
<feature type="binding site" evidence="8">
    <location>
        <position position="276"/>
    </location>
    <ligand>
        <name>Zn(2+)</name>
        <dbReference type="ChEBI" id="CHEBI:29105"/>
        <label>2</label>
    </ligand>
</feature>
<dbReference type="Gene3D" id="3.40.720.10">
    <property type="entry name" value="Alkaline Phosphatase, subunit A"/>
    <property type="match status" value="1"/>
</dbReference>
<dbReference type="SMART" id="SM00098">
    <property type="entry name" value="alkPPc"/>
    <property type="match status" value="1"/>
</dbReference>
<dbReference type="InterPro" id="IPR017850">
    <property type="entry name" value="Alkaline_phosphatase_core_sf"/>
</dbReference>
<evidence type="ECO:0000256" key="6">
    <source>
        <dbReference type="ARBA" id="ARBA00022842"/>
    </source>
</evidence>
<feature type="active site" description="Phosphoserine intermediate" evidence="7">
    <location>
        <position position="49"/>
    </location>
</feature>
<feature type="binding site" evidence="8">
    <location>
        <position position="272"/>
    </location>
    <ligand>
        <name>Zn(2+)</name>
        <dbReference type="ChEBI" id="CHEBI:29105"/>
        <label>2</label>
    </ligand>
</feature>
<dbReference type="GO" id="GO:0046872">
    <property type="term" value="F:metal ion binding"/>
    <property type="evidence" value="ECO:0007669"/>
    <property type="project" value="UniProtKB-KW"/>
</dbReference>
<evidence type="ECO:0000256" key="5">
    <source>
        <dbReference type="ARBA" id="ARBA00022833"/>
    </source>
</evidence>
<feature type="binding site" evidence="8">
    <location>
        <position position="267"/>
    </location>
    <ligand>
        <name>Mg(2+)</name>
        <dbReference type="ChEBI" id="CHEBI:18420"/>
    </ligand>
</feature>
<dbReference type="PANTHER" id="PTHR11596:SF83">
    <property type="entry name" value="ALKALINE PHOSPHATASE 4"/>
    <property type="match status" value="1"/>
</dbReference>
<feature type="binding site" evidence="8">
    <location>
        <position position="314"/>
    </location>
    <ligand>
        <name>Zn(2+)</name>
        <dbReference type="ChEBI" id="CHEBI:29105"/>
        <label>2</label>
    </ligand>
</feature>
<dbReference type="Pfam" id="PF00245">
    <property type="entry name" value="Alk_phosphatase"/>
    <property type="match status" value="1"/>
</dbReference>
<comment type="cofactor">
    <cofactor evidence="8">
        <name>Zn(2+)</name>
        <dbReference type="ChEBI" id="CHEBI:29105"/>
    </cofactor>
    <text evidence="8">Binds 2 Zn(2+) ions.</text>
</comment>
<evidence type="ECO:0000256" key="1">
    <source>
        <dbReference type="ARBA" id="ARBA00005984"/>
    </source>
</evidence>
<protein>
    <recommendedName>
        <fullName evidence="2 10">Alkaline phosphatase</fullName>
        <ecNumber evidence="2 10">3.1.3.1</ecNumber>
    </recommendedName>
</protein>
<feature type="binding site" evidence="8">
    <location>
        <position position="313"/>
    </location>
    <ligand>
        <name>Zn(2+)</name>
        <dbReference type="ChEBI" id="CHEBI:29105"/>
        <label>2</label>
    </ligand>
</feature>
<dbReference type="InterPro" id="IPR018299">
    <property type="entry name" value="Alkaline_phosphatase_AS"/>
</dbReference>
<sequence length="474" mass="52529">MGMSTITATRIFKNQQAGGLGEENLLSFEEFPYIGIARTYEVDYQVPDSAGTATAMLAGVKINANLAGLDSRAKWKICDRAINEEAKLENLITWAQKAGKHTGFATTTRITHATLAAMYAHINDRYWECDSKIPPEYKDCVKDVARQLVEDEPGKNLNVVLGGGLNQMGVPVKQGDYIYCTRDDKQNLVEKWKQDRKSYLFVNTTKDLMSADLNKIDYLMGLFSPGHIPYVSSRDNSPEGQPSLVNMTAQAIKLLSRNPKGYILLVEGGNIDNAHHEGTARRALEETSELADAVAYAVSATNEDDTLIVVTSDHSHTLSISGYPGRGSDILGSDNVLDILYGQDILSYANGPGYLSHKSDNCLEAYWRKFTDKERKDPAYKQFSGRYVNKETHAGEDVPVYSRGPQANLFSGVFEQHYIAHAICYIACIGPHTTYCNYNKHPASRAVSSATYNSSPLLFIFSPTLLLLMYICHN</sequence>
<dbReference type="EMBL" id="JASPKZ010001599">
    <property type="protein sequence ID" value="KAJ9597588.1"/>
    <property type="molecule type" value="Genomic_DNA"/>
</dbReference>
<accession>A0AAD8AED2</accession>
<dbReference type="AlphaFoldDB" id="A0AAD8AED2"/>
<reference evidence="11" key="2">
    <citation type="submission" date="2023-05" db="EMBL/GenBank/DDBJ databases">
        <authorList>
            <person name="Fouks B."/>
        </authorList>
    </citation>
    <scope>NUCLEOTIDE SEQUENCE</scope>
    <source>
        <strain evidence="11">Stay&amp;Tobe</strain>
        <tissue evidence="11">Testes</tissue>
    </source>
</reference>
<organism evidence="11 12">
    <name type="scientific">Diploptera punctata</name>
    <name type="common">Pacific beetle cockroach</name>
    <dbReference type="NCBI Taxonomy" id="6984"/>
    <lineage>
        <taxon>Eukaryota</taxon>
        <taxon>Metazoa</taxon>
        <taxon>Ecdysozoa</taxon>
        <taxon>Arthropoda</taxon>
        <taxon>Hexapoda</taxon>
        <taxon>Insecta</taxon>
        <taxon>Pterygota</taxon>
        <taxon>Neoptera</taxon>
        <taxon>Polyneoptera</taxon>
        <taxon>Dictyoptera</taxon>
        <taxon>Blattodea</taxon>
        <taxon>Blaberoidea</taxon>
        <taxon>Blaberidae</taxon>
        <taxon>Diplopterinae</taxon>
        <taxon>Diploptera</taxon>
    </lineage>
</organism>
<keyword evidence="3 8" id="KW-0479">Metal-binding</keyword>
<name>A0AAD8AED2_DIPPU</name>
<keyword evidence="6 8" id="KW-0460">Magnesium</keyword>
<dbReference type="Proteomes" id="UP001233999">
    <property type="component" value="Unassembled WGS sequence"/>
</dbReference>
<keyword evidence="12" id="KW-1185">Reference proteome</keyword>
<feature type="binding site" evidence="8">
    <location>
        <position position="112"/>
    </location>
    <ligand>
        <name>Mg(2+)</name>
        <dbReference type="ChEBI" id="CHEBI:18420"/>
    </ligand>
</feature>
<evidence type="ECO:0000256" key="2">
    <source>
        <dbReference type="ARBA" id="ARBA00012647"/>
    </source>
</evidence>
<comment type="similarity">
    <text evidence="1 9">Belongs to the alkaline phosphatase family.</text>
</comment>
<dbReference type="GO" id="GO:0004035">
    <property type="term" value="F:alkaline phosphatase activity"/>
    <property type="evidence" value="ECO:0007669"/>
    <property type="project" value="UniProtKB-EC"/>
</dbReference>
<comment type="cofactor">
    <cofactor evidence="8">
        <name>Mg(2+)</name>
        <dbReference type="ChEBI" id="CHEBI:18420"/>
    </cofactor>
    <text evidence="8">Binds 1 Mg(2+) ion.</text>
</comment>
<feature type="binding site" evidence="8">
    <location>
        <position position="393"/>
    </location>
    <ligand>
        <name>Zn(2+)</name>
        <dbReference type="ChEBI" id="CHEBI:29105"/>
        <label>2</label>
    </ligand>
</feature>
<evidence type="ECO:0000256" key="8">
    <source>
        <dbReference type="PIRSR" id="PIRSR601952-2"/>
    </source>
</evidence>
<dbReference type="PANTHER" id="PTHR11596">
    <property type="entry name" value="ALKALINE PHOSPHATASE"/>
    <property type="match status" value="1"/>
</dbReference>
<comment type="catalytic activity">
    <reaction evidence="10">
        <text>a phosphate monoester + H2O = an alcohol + phosphate</text>
        <dbReference type="Rhea" id="RHEA:15017"/>
        <dbReference type="ChEBI" id="CHEBI:15377"/>
        <dbReference type="ChEBI" id="CHEBI:30879"/>
        <dbReference type="ChEBI" id="CHEBI:43474"/>
        <dbReference type="ChEBI" id="CHEBI:67140"/>
        <dbReference type="EC" id="3.1.3.1"/>
    </reaction>
</comment>
<evidence type="ECO:0000256" key="7">
    <source>
        <dbReference type="PIRSR" id="PIRSR601952-1"/>
    </source>
</evidence>
<dbReference type="PROSITE" id="PS00123">
    <property type="entry name" value="ALKALINE_PHOSPHATASE"/>
    <property type="match status" value="1"/>
</dbReference>
<feature type="binding site" evidence="8">
    <location>
        <position position="114"/>
    </location>
    <ligand>
        <name>Mg(2+)</name>
        <dbReference type="ChEBI" id="CHEBI:18420"/>
    </ligand>
</feature>
<evidence type="ECO:0000256" key="10">
    <source>
        <dbReference type="RuleBase" id="RU003947"/>
    </source>
</evidence>
<evidence type="ECO:0000256" key="9">
    <source>
        <dbReference type="RuleBase" id="RU003946"/>
    </source>
</evidence>
<dbReference type="SUPFAM" id="SSF53649">
    <property type="entry name" value="Alkaline phosphatase-like"/>
    <property type="match status" value="1"/>
</dbReference>
<dbReference type="CDD" id="cd16012">
    <property type="entry name" value="ALP"/>
    <property type="match status" value="1"/>
</dbReference>
<proteinExistence type="inferred from homology"/>
<comment type="caution">
    <text evidence="11">The sequence shown here is derived from an EMBL/GenBank/DDBJ whole genome shotgun (WGS) entry which is preliminary data.</text>
</comment>
<dbReference type="InterPro" id="IPR001952">
    <property type="entry name" value="Alkaline_phosphatase"/>
</dbReference>
<dbReference type="PRINTS" id="PR00113">
    <property type="entry name" value="ALKPHPHTASE"/>
</dbReference>
<keyword evidence="5 8" id="KW-0862">Zinc</keyword>
<evidence type="ECO:0000256" key="4">
    <source>
        <dbReference type="ARBA" id="ARBA00022801"/>
    </source>
</evidence>
<reference evidence="11" key="1">
    <citation type="journal article" date="2023" name="IScience">
        <title>Live-bearing cockroach genome reveals convergent evolutionary mechanisms linked to viviparity in insects and beyond.</title>
        <authorList>
            <person name="Fouks B."/>
            <person name="Harrison M.C."/>
            <person name="Mikhailova A.A."/>
            <person name="Marchal E."/>
            <person name="English S."/>
            <person name="Carruthers M."/>
            <person name="Jennings E.C."/>
            <person name="Chiamaka E.L."/>
            <person name="Frigard R.A."/>
            <person name="Pippel M."/>
            <person name="Attardo G.M."/>
            <person name="Benoit J.B."/>
            <person name="Bornberg-Bauer E."/>
            <person name="Tobe S.S."/>
        </authorList>
    </citation>
    <scope>NUCLEOTIDE SEQUENCE</scope>
    <source>
        <strain evidence="11">Stay&amp;Tobe</strain>
    </source>
</reference>
<gene>
    <name evidence="11" type="ORF">L9F63_011552</name>
</gene>
<evidence type="ECO:0000313" key="11">
    <source>
        <dbReference type="EMBL" id="KAJ9597588.1"/>
    </source>
</evidence>